<dbReference type="RefSeq" id="WP_046054945.1">
    <property type="nucleotide sequence ID" value="NZ_LACH01000039.1"/>
</dbReference>
<dbReference type="PATRIC" id="fig|294.133.peg.3206"/>
<dbReference type="Proteomes" id="UP000033400">
    <property type="component" value="Unassembled WGS sequence"/>
</dbReference>
<dbReference type="InterPro" id="IPR041197">
    <property type="entry name" value="LD_cluster3"/>
</dbReference>
<dbReference type="EMBL" id="LACH01000039">
    <property type="protein sequence ID" value="KJZ64363.1"/>
    <property type="molecule type" value="Genomic_DNA"/>
</dbReference>
<accession>A0A0F4V671</accession>
<dbReference type="Pfam" id="PF18180">
    <property type="entry name" value="LD_cluster3"/>
    <property type="match status" value="1"/>
</dbReference>
<comment type="caution">
    <text evidence="1">The sequence shown here is derived from an EMBL/GenBank/DDBJ whole genome shotgun (WGS) entry which is preliminary data.</text>
</comment>
<proteinExistence type="predicted"/>
<organism evidence="1 2">
    <name type="scientific">Pseudomonas fluorescens</name>
    <dbReference type="NCBI Taxonomy" id="294"/>
    <lineage>
        <taxon>Bacteria</taxon>
        <taxon>Pseudomonadati</taxon>
        <taxon>Pseudomonadota</taxon>
        <taxon>Gammaproteobacteria</taxon>
        <taxon>Pseudomonadales</taxon>
        <taxon>Pseudomonadaceae</taxon>
        <taxon>Pseudomonas</taxon>
    </lineage>
</organism>
<evidence type="ECO:0000313" key="2">
    <source>
        <dbReference type="Proteomes" id="UP000033400"/>
    </source>
</evidence>
<name>A0A0F4V671_PSEFL</name>
<sequence>MNSVFLSASVPRTDSEYYDQCDPMLIQAALRTFLFTVLGRKHLVFGGHPSISPLILAACKEVGVANKAAVTIYQSNYFKTVQPKENTEFANFIVTQATSDRTSSLEKMRSFMLRRHRFEAAVFIGGEDGVLQEHALFRQRHPNAKILALKSPGGAAASIESSISDDYDELIDYVGLFTTDLQIGLNSERNLSLNTPGQTPSSSFDLG</sequence>
<protein>
    <submittedName>
        <fullName evidence="1">Uncharacterized protein</fullName>
    </submittedName>
</protein>
<gene>
    <name evidence="1" type="ORF">VD17_17930</name>
</gene>
<reference evidence="1 2" key="1">
    <citation type="submission" date="2015-03" db="EMBL/GenBank/DDBJ databases">
        <title>Comparative genomics of Pseudomonas insights into diversity of traits involved in vanlence and defense.</title>
        <authorList>
            <person name="Qin Y."/>
        </authorList>
    </citation>
    <scope>NUCLEOTIDE SEQUENCE [LARGE SCALE GENOMIC DNA]</scope>
    <source>
        <strain evidence="1 2">H24</strain>
    </source>
</reference>
<dbReference type="AlphaFoldDB" id="A0A0F4V671"/>
<evidence type="ECO:0000313" key="1">
    <source>
        <dbReference type="EMBL" id="KJZ64363.1"/>
    </source>
</evidence>